<dbReference type="PROSITE" id="PS51858">
    <property type="entry name" value="PPPDE"/>
    <property type="match status" value="1"/>
</dbReference>
<dbReference type="EMBL" id="CAMXCT020000544">
    <property type="protein sequence ID" value="CAL1133575.1"/>
    <property type="molecule type" value="Genomic_DNA"/>
</dbReference>
<reference evidence="8 9" key="2">
    <citation type="submission" date="2024-05" db="EMBL/GenBank/DDBJ databases">
        <authorList>
            <person name="Chen Y."/>
            <person name="Shah S."/>
            <person name="Dougan E. K."/>
            <person name="Thang M."/>
            <person name="Chan C."/>
        </authorList>
    </citation>
    <scope>NUCLEOTIDE SEQUENCE [LARGE SCALE GENOMIC DNA]</scope>
</reference>
<feature type="region of interest" description="Disordered" evidence="4">
    <location>
        <begin position="498"/>
        <end position="517"/>
    </location>
</feature>
<protein>
    <submittedName>
        <fullName evidence="8">Deubiquitinase DESI2 (Desumoylating isopeptidas e 2) (DeSI-2) (PPPDE peptidase domain-containing protein 1) (Palmitoyl protein thioesterase DESI2) (Protein FAM152A ) (S-depalmitoylase DESI2)</fullName>
    </submittedName>
</protein>
<evidence type="ECO:0000313" key="7">
    <source>
        <dbReference type="EMBL" id="CAI3980200.1"/>
    </source>
</evidence>
<dbReference type="PANTHER" id="PTHR12378:SF80">
    <property type="entry name" value="IP06716P-RELATED"/>
    <property type="match status" value="1"/>
</dbReference>
<dbReference type="PANTHER" id="PTHR12378">
    <property type="entry name" value="DESUMOYLATING ISOPEPTIDASE"/>
    <property type="match status" value="1"/>
</dbReference>
<dbReference type="Proteomes" id="UP001152797">
    <property type="component" value="Unassembled WGS sequence"/>
</dbReference>
<feature type="compositionally biased region" description="Polar residues" evidence="4">
    <location>
        <begin position="1140"/>
        <end position="1149"/>
    </location>
</feature>
<organism evidence="7">
    <name type="scientific">Cladocopium goreaui</name>
    <dbReference type="NCBI Taxonomy" id="2562237"/>
    <lineage>
        <taxon>Eukaryota</taxon>
        <taxon>Sar</taxon>
        <taxon>Alveolata</taxon>
        <taxon>Dinophyceae</taxon>
        <taxon>Suessiales</taxon>
        <taxon>Symbiodiniaceae</taxon>
        <taxon>Cladocopium</taxon>
    </lineage>
</organism>
<feature type="region of interest" description="Disordered" evidence="4">
    <location>
        <begin position="1126"/>
        <end position="1157"/>
    </location>
</feature>
<name>A0A9P1BX60_9DINO</name>
<dbReference type="OrthoDB" id="412286at2759"/>
<dbReference type="GO" id="GO:0016579">
    <property type="term" value="P:protein deubiquitination"/>
    <property type="evidence" value="ECO:0007669"/>
    <property type="project" value="TreeGrafter"/>
</dbReference>
<feature type="domain" description="PPPDE" evidence="6">
    <location>
        <begin position="923"/>
        <end position="1060"/>
    </location>
</feature>
<dbReference type="Pfam" id="PF05903">
    <property type="entry name" value="Peptidase_C97"/>
    <property type="match status" value="1"/>
</dbReference>
<dbReference type="Pfam" id="PF00041">
    <property type="entry name" value="fn3"/>
    <property type="match status" value="1"/>
</dbReference>
<evidence type="ECO:0000313" key="8">
    <source>
        <dbReference type="EMBL" id="CAL4767512.1"/>
    </source>
</evidence>
<dbReference type="InterPro" id="IPR013783">
    <property type="entry name" value="Ig-like_fold"/>
</dbReference>
<proteinExistence type="inferred from homology"/>
<reference evidence="7" key="1">
    <citation type="submission" date="2022-10" db="EMBL/GenBank/DDBJ databases">
        <authorList>
            <person name="Chen Y."/>
            <person name="Dougan E. K."/>
            <person name="Chan C."/>
            <person name="Rhodes N."/>
            <person name="Thang M."/>
        </authorList>
    </citation>
    <scope>NUCLEOTIDE SEQUENCE</scope>
</reference>
<evidence type="ECO:0000259" key="5">
    <source>
        <dbReference type="PROSITE" id="PS50853"/>
    </source>
</evidence>
<dbReference type="InterPro" id="IPR003961">
    <property type="entry name" value="FN3_dom"/>
</dbReference>
<keyword evidence="3" id="KW-0378">Hydrolase</keyword>
<accession>A0A9P1BX60</accession>
<evidence type="ECO:0000259" key="6">
    <source>
        <dbReference type="PROSITE" id="PS51858"/>
    </source>
</evidence>
<feature type="domain" description="Fibronectin type-III" evidence="5">
    <location>
        <begin position="512"/>
        <end position="610"/>
    </location>
</feature>
<dbReference type="SMART" id="SM01179">
    <property type="entry name" value="DUF862"/>
    <property type="match status" value="1"/>
</dbReference>
<dbReference type="InterPro" id="IPR008580">
    <property type="entry name" value="PPPDE_dom"/>
</dbReference>
<keyword evidence="9" id="KW-1185">Reference proteome</keyword>
<comment type="caution">
    <text evidence="7">The sequence shown here is derived from an EMBL/GenBank/DDBJ whole genome shotgun (WGS) entry which is preliminary data.</text>
</comment>
<sequence length="1157" mass="128076">MSDSWWGIQIVSVHLSSSVAFCHLNQEGTDRSEFASFEQIFLWKALERAPPVVVELVGVELVHSVAMSILQPAAYELALPRTSEHCLACPLPMCHGFPTFGPKDGAVESQPEEMSLPILECELQWCGSWSSWSSKLVACEEGALVSEILLERLTSCTDYNLRARLRNAVGWSKDFTEATGRTSDIAAPPWDLKLLARRPNQVVLECEVLDPEGAPITDLEVQFSGKVTWGDVYSECSASASCWDWDDLGGGPSRKVQVTVFGLPSDVVSQLRVWSKNIVGRSLTPSPTLFCQPSTRPEEVSDLHCTKRSLDFIELAWSTVDPEGAPVLECTLEFWSESAMWATVHKVQDVSKTYHQRKAFWRAKLCGLDTETSYVVRIRSRNDVGCSKDQLVVFRTAVRPVAPTSLLCGDITATTVQLCFDLSYDNEQLQCVPGLTGVVVEEAGTLAWATFPKDVKIIEAVPDGQRLHACVQLRGLQGDTTYRFRLWPENPVGKSFSPSGALDCSTSHKPEPPRQLSATPLSANHARLFWQVPDPLGAPVHGALVEFSVQSMFGSWQPISDGFLQRVPDGWIQVVYGLDAAQEYIFRVKAQNDSGWSDWSDLFAWNTPGVPQISEILLERIHASGADKPGSSSSLVLSFTVSDPDAAPCVASTVQIGGRRVLAHRCQDTTWVALLPGGLENLTSNAACALHIEAANAVGWEQQDMQQLATSIQSPGPVLESGSLVERFSANLAETQCTLWEEELALCKGARFEEARLMKRALQVSKLREKTEVSWWTRCEDFILSFKEPKSMERLATTAVAFQLLIEGSFALEQLNVEAEGLWQNLLFLAEALPEEDGLSKWTARRDAWSVDFQEKFAFGWSHVCASVASLLAAALGKGNLMPPLRGTIQSLQRLSDIHGWVEQQIQEMRGFAEELYQVIMGSDVALSIYELHGTAAVTALTELAGLGGAFHVGVQVYWLEWSFGWCEDGSGIQAMHFGTSSLGRFRQRLPLGQTPLAPEEVLTILRDMRKSWDGQSYDLLRRNCAHFSIEFVRRLRVEEAPEWINALATTGGQMAQWLGVFRPVLVQDQDLDDLEKVVQASPAELAEWKWAHEYVKERNAEARRVRQKSTLRAAAHLKHRRVRERRQVTGGAAVAGDPQGQSGQNSRSGADLGILH</sequence>
<dbReference type="Gene3D" id="3.90.1720.30">
    <property type="entry name" value="PPPDE domains"/>
    <property type="match status" value="1"/>
</dbReference>
<dbReference type="EMBL" id="CAMXCT010000544">
    <property type="protein sequence ID" value="CAI3980200.1"/>
    <property type="molecule type" value="Genomic_DNA"/>
</dbReference>
<dbReference type="EMBL" id="CAMXCT030000544">
    <property type="protein sequence ID" value="CAL4767512.1"/>
    <property type="molecule type" value="Genomic_DNA"/>
</dbReference>
<keyword evidence="2" id="KW-0645">Protease</keyword>
<comment type="similarity">
    <text evidence="1">Belongs to the DeSI family.</text>
</comment>
<evidence type="ECO:0000256" key="3">
    <source>
        <dbReference type="ARBA" id="ARBA00022801"/>
    </source>
</evidence>
<evidence type="ECO:0000256" key="2">
    <source>
        <dbReference type="ARBA" id="ARBA00022670"/>
    </source>
</evidence>
<dbReference type="CDD" id="cd00063">
    <property type="entry name" value="FN3"/>
    <property type="match status" value="3"/>
</dbReference>
<dbReference type="InterPro" id="IPR036116">
    <property type="entry name" value="FN3_sf"/>
</dbReference>
<dbReference type="InterPro" id="IPR042266">
    <property type="entry name" value="PPPDE_sf"/>
</dbReference>
<evidence type="ECO:0000313" key="9">
    <source>
        <dbReference type="Proteomes" id="UP001152797"/>
    </source>
</evidence>
<dbReference type="AlphaFoldDB" id="A0A9P1BX60"/>
<gene>
    <name evidence="7" type="ORF">C1SCF055_LOCUS8100</name>
</gene>
<evidence type="ECO:0000256" key="1">
    <source>
        <dbReference type="ARBA" id="ARBA00008140"/>
    </source>
</evidence>
<feature type="domain" description="Fibronectin type-III" evidence="5">
    <location>
        <begin position="299"/>
        <end position="400"/>
    </location>
</feature>
<dbReference type="GO" id="GO:0006508">
    <property type="term" value="P:proteolysis"/>
    <property type="evidence" value="ECO:0007669"/>
    <property type="project" value="UniProtKB-KW"/>
</dbReference>
<evidence type="ECO:0000256" key="4">
    <source>
        <dbReference type="SAM" id="MobiDB-lite"/>
    </source>
</evidence>
<dbReference type="GO" id="GO:0101005">
    <property type="term" value="F:deubiquitinase activity"/>
    <property type="evidence" value="ECO:0007669"/>
    <property type="project" value="TreeGrafter"/>
</dbReference>
<dbReference type="Gene3D" id="2.60.40.10">
    <property type="entry name" value="Immunoglobulins"/>
    <property type="match status" value="2"/>
</dbReference>
<dbReference type="SMART" id="SM00060">
    <property type="entry name" value="FN3"/>
    <property type="match status" value="4"/>
</dbReference>
<dbReference type="PROSITE" id="PS50853">
    <property type="entry name" value="FN3"/>
    <property type="match status" value="2"/>
</dbReference>
<dbReference type="SUPFAM" id="SSF49265">
    <property type="entry name" value="Fibronectin type III"/>
    <property type="match status" value="2"/>
</dbReference>